<comment type="caution">
    <text evidence="1">The sequence shown here is derived from an EMBL/GenBank/DDBJ whole genome shotgun (WGS) entry which is preliminary data.</text>
</comment>
<evidence type="ECO:0000313" key="2">
    <source>
        <dbReference type="Proteomes" id="UP001150581"/>
    </source>
</evidence>
<reference evidence="1" key="1">
    <citation type="submission" date="2022-07" db="EMBL/GenBank/DDBJ databases">
        <title>Phylogenomic reconstructions and comparative analyses of Kickxellomycotina fungi.</title>
        <authorList>
            <person name="Reynolds N.K."/>
            <person name="Stajich J.E."/>
            <person name="Barry K."/>
            <person name="Grigoriev I.V."/>
            <person name="Crous P."/>
            <person name="Smith M.E."/>
        </authorList>
    </citation>
    <scope>NUCLEOTIDE SEQUENCE</scope>
    <source>
        <strain evidence="1">Benny 63K</strain>
    </source>
</reference>
<evidence type="ECO:0000313" key="1">
    <source>
        <dbReference type="EMBL" id="KAJ1900485.1"/>
    </source>
</evidence>
<sequence>MTTAALHTARHMSLPPLAISVQYATETEHDILHYGKLEKLPLSCNSFLSNTLLTAYYLRIYINTTLYIENSIMHFSKTVFAAVLAVLSTVATAWPIAHVFPASDKLPLTWAEVRAQSDVGILRASGSMAMAANVGDSYVSFSVQPSRIAFISEFYTVAYSLEDGSLISPVGKVSATDLLPLGLGKGGMVSMRIPAESVTKLAAASGGASAVRLAIIAPEASSPTTVGQWALDSVVFVFGLSEPAVNRANNTSSNIEAVMAVAATSSAKSSISVKSSSSIEAATAATTASNDNNSVSIEDTMAAESDDDGTDLPMD</sequence>
<accession>A0ACC1IT90</accession>
<keyword evidence="2" id="KW-1185">Reference proteome</keyword>
<dbReference type="Proteomes" id="UP001150581">
    <property type="component" value="Unassembled WGS sequence"/>
</dbReference>
<proteinExistence type="predicted"/>
<gene>
    <name evidence="1" type="ORF">LPJ66_001440</name>
</gene>
<dbReference type="EMBL" id="JANBPG010000078">
    <property type="protein sequence ID" value="KAJ1900485.1"/>
    <property type="molecule type" value="Genomic_DNA"/>
</dbReference>
<protein>
    <submittedName>
        <fullName evidence="1">Uncharacterized protein</fullName>
    </submittedName>
</protein>
<name>A0ACC1IT90_9FUNG</name>
<organism evidence="1 2">
    <name type="scientific">Kickxella alabastrina</name>
    <dbReference type="NCBI Taxonomy" id="61397"/>
    <lineage>
        <taxon>Eukaryota</taxon>
        <taxon>Fungi</taxon>
        <taxon>Fungi incertae sedis</taxon>
        <taxon>Zoopagomycota</taxon>
        <taxon>Kickxellomycotina</taxon>
        <taxon>Kickxellomycetes</taxon>
        <taxon>Kickxellales</taxon>
        <taxon>Kickxellaceae</taxon>
        <taxon>Kickxella</taxon>
    </lineage>
</organism>